<dbReference type="Proteomes" id="UP000095409">
    <property type="component" value="Unassembled WGS sequence"/>
</dbReference>
<evidence type="ECO:0000256" key="1">
    <source>
        <dbReference type="SAM" id="Phobius"/>
    </source>
</evidence>
<keyword evidence="7" id="KW-1185">Reference proteome</keyword>
<reference evidence="3 6" key="2">
    <citation type="submission" date="2018-08" db="EMBL/GenBank/DDBJ databases">
        <title>A genome reference for cultivated species of the human gut microbiota.</title>
        <authorList>
            <person name="Zou Y."/>
            <person name="Xue W."/>
            <person name="Luo G."/>
        </authorList>
    </citation>
    <scope>NUCLEOTIDE SEQUENCE [LARGE SCALE GENOMIC DNA]</scope>
    <source>
        <strain evidence="3 6">AM22-9LB</strain>
    </source>
</reference>
<feature type="transmembrane region" description="Helical" evidence="1">
    <location>
        <begin position="7"/>
        <end position="28"/>
    </location>
</feature>
<dbReference type="AlphaFoldDB" id="A0A174F6Z0"/>
<evidence type="ECO:0000313" key="7">
    <source>
        <dbReference type="Proteomes" id="UP000409147"/>
    </source>
</evidence>
<feature type="transmembrane region" description="Helical" evidence="1">
    <location>
        <begin position="34"/>
        <end position="55"/>
    </location>
</feature>
<sequence>MKKFMPIIYVIAFVIGIIFIITADTGVITSYYPALIAGIIISCFAGVFLAIYLYAWHKQSK</sequence>
<accession>A0A174F6Z0</accession>
<dbReference type="EMBL" id="CABHNB010000008">
    <property type="protein sequence ID" value="VUW93560.1"/>
    <property type="molecule type" value="Genomic_DNA"/>
</dbReference>
<reference evidence="4 7" key="3">
    <citation type="submission" date="2019-07" db="EMBL/GenBank/DDBJ databases">
        <authorList>
            <person name="Hibberd C M."/>
            <person name="Gehrig L. J."/>
            <person name="Chang H.-W."/>
            <person name="Venkatesh S."/>
        </authorList>
    </citation>
    <scope>NUCLEOTIDE SEQUENCE [LARGE SCALE GENOMIC DNA]</scope>
    <source>
        <strain evidence="4">Ruminococcus_obeum_SSTS_Bg7063</strain>
    </source>
</reference>
<dbReference type="Proteomes" id="UP000284220">
    <property type="component" value="Unassembled WGS sequence"/>
</dbReference>
<keyword evidence="1" id="KW-1133">Transmembrane helix</keyword>
<evidence type="ECO:0000313" key="2">
    <source>
        <dbReference type="EMBL" id="CUO45317.1"/>
    </source>
</evidence>
<reference evidence="2 5" key="1">
    <citation type="submission" date="2015-09" db="EMBL/GenBank/DDBJ databases">
        <authorList>
            <consortium name="Pathogen Informatics"/>
        </authorList>
    </citation>
    <scope>NUCLEOTIDE SEQUENCE [LARGE SCALE GENOMIC DNA]</scope>
    <source>
        <strain evidence="2 5">2789STDY5608837</strain>
    </source>
</reference>
<evidence type="ECO:0000313" key="6">
    <source>
        <dbReference type="Proteomes" id="UP000284220"/>
    </source>
</evidence>
<dbReference type="EMBL" id="QRHZ01000001">
    <property type="protein sequence ID" value="RHG20379.1"/>
    <property type="molecule type" value="Genomic_DNA"/>
</dbReference>
<protein>
    <submittedName>
        <fullName evidence="2">Uncharacterized protein</fullName>
    </submittedName>
</protein>
<proteinExistence type="predicted"/>
<evidence type="ECO:0000313" key="5">
    <source>
        <dbReference type="Proteomes" id="UP000095409"/>
    </source>
</evidence>
<organism evidence="2 5">
    <name type="scientific">Blautia obeum</name>
    <dbReference type="NCBI Taxonomy" id="40520"/>
    <lineage>
        <taxon>Bacteria</taxon>
        <taxon>Bacillati</taxon>
        <taxon>Bacillota</taxon>
        <taxon>Clostridia</taxon>
        <taxon>Lachnospirales</taxon>
        <taxon>Lachnospiraceae</taxon>
        <taxon>Blautia</taxon>
    </lineage>
</organism>
<dbReference type="EMBL" id="CYZD01000011">
    <property type="protein sequence ID" value="CUO45317.1"/>
    <property type="molecule type" value="Genomic_DNA"/>
</dbReference>
<keyword evidence="1" id="KW-0472">Membrane</keyword>
<dbReference type="RefSeq" id="WP_055066323.1">
    <property type="nucleotide sequence ID" value="NZ_CABHNB010000008.1"/>
</dbReference>
<evidence type="ECO:0000313" key="3">
    <source>
        <dbReference type="EMBL" id="RHG20379.1"/>
    </source>
</evidence>
<gene>
    <name evidence="3" type="ORF">DW272_04075</name>
    <name evidence="2" type="ORF">ERS852394_02232</name>
    <name evidence="4" type="ORF">ROSSTS7063_00532</name>
</gene>
<dbReference type="Proteomes" id="UP000409147">
    <property type="component" value="Unassembled WGS sequence"/>
</dbReference>
<evidence type="ECO:0000313" key="4">
    <source>
        <dbReference type="EMBL" id="VUW93560.1"/>
    </source>
</evidence>
<keyword evidence="1" id="KW-0812">Transmembrane</keyword>
<name>A0A174F6Z0_9FIRM</name>